<dbReference type="eggNOG" id="COG2314">
    <property type="taxonomic scope" value="Bacteria"/>
</dbReference>
<dbReference type="KEGG" id="aci:ACIAD2809"/>
<feature type="transmembrane region" description="Helical" evidence="2">
    <location>
        <begin position="178"/>
        <end position="195"/>
    </location>
</feature>
<dbReference type="BioCyc" id="ASP62977:ACIAD_RS12680-MONOMER"/>
<dbReference type="PANTHER" id="PTHR34980:SF2">
    <property type="entry name" value="INNER MEMBRANE PROTEIN YHAH-RELATED"/>
    <property type="match status" value="1"/>
</dbReference>
<accession>Q6F8R8</accession>
<name>Q6F8R8_ACIAD</name>
<keyword evidence="2" id="KW-0472">Membrane</keyword>
<feature type="transmembrane region" description="Helical" evidence="2">
    <location>
        <begin position="151"/>
        <end position="172"/>
    </location>
</feature>
<dbReference type="InterPro" id="IPR008523">
    <property type="entry name" value="DUF805"/>
</dbReference>
<keyword evidence="2" id="KW-1133">Transmembrane helix</keyword>
<gene>
    <name evidence="3" type="ordered locus">ACIAD2809</name>
</gene>
<dbReference type="GeneID" id="45235052"/>
<organism evidence="3 4">
    <name type="scientific">Acinetobacter baylyi (strain ATCC 33305 / BD413 / ADP1)</name>
    <dbReference type="NCBI Taxonomy" id="62977"/>
    <lineage>
        <taxon>Bacteria</taxon>
        <taxon>Pseudomonadati</taxon>
        <taxon>Pseudomonadota</taxon>
        <taxon>Gammaproteobacteria</taxon>
        <taxon>Moraxellales</taxon>
        <taxon>Moraxellaceae</taxon>
        <taxon>Acinetobacter</taxon>
    </lineage>
</organism>
<dbReference type="PANTHER" id="PTHR34980">
    <property type="entry name" value="INNER MEMBRANE PROTEIN-RELATED-RELATED"/>
    <property type="match status" value="1"/>
</dbReference>
<feature type="region of interest" description="Disordered" evidence="1">
    <location>
        <begin position="86"/>
        <end position="115"/>
    </location>
</feature>
<evidence type="ECO:0000256" key="1">
    <source>
        <dbReference type="SAM" id="MobiDB-lite"/>
    </source>
</evidence>
<dbReference type="STRING" id="202950.GCA_001485005_03332"/>
<dbReference type="RefSeq" id="WP_004929249.1">
    <property type="nucleotide sequence ID" value="NC_005966.1"/>
</dbReference>
<evidence type="ECO:0000313" key="3">
    <source>
        <dbReference type="EMBL" id="CAG69547.1"/>
    </source>
</evidence>
<evidence type="ECO:0000313" key="4">
    <source>
        <dbReference type="Proteomes" id="UP000000430"/>
    </source>
</evidence>
<dbReference type="Proteomes" id="UP000000430">
    <property type="component" value="Chromosome"/>
</dbReference>
<keyword evidence="2" id="KW-0812">Transmembrane</keyword>
<evidence type="ECO:0000256" key="2">
    <source>
        <dbReference type="SAM" id="Phobius"/>
    </source>
</evidence>
<dbReference type="GO" id="GO:0005886">
    <property type="term" value="C:plasma membrane"/>
    <property type="evidence" value="ECO:0007669"/>
    <property type="project" value="TreeGrafter"/>
</dbReference>
<protein>
    <recommendedName>
        <fullName evidence="5">DUF805 domain-containing protein</fullName>
    </recommendedName>
</protein>
<proteinExistence type="predicted"/>
<evidence type="ECO:0008006" key="5">
    <source>
        <dbReference type="Google" id="ProtNLM"/>
    </source>
</evidence>
<dbReference type="EMBL" id="CR543861">
    <property type="protein sequence ID" value="CAG69547.1"/>
    <property type="molecule type" value="Genomic_DNA"/>
</dbReference>
<reference evidence="3 4" key="1">
    <citation type="journal article" date="2004" name="Nucleic Acids Res.">
        <title>Unique features revealed by the genome sequence of Acinetobacter sp. ADP1, a versatile and naturally transformation competent bacterium.</title>
        <authorList>
            <person name="Barbe V."/>
            <person name="Vallenet D."/>
            <person name="Fonknechten N."/>
            <person name="Kreimeyer A."/>
            <person name="Oztas S."/>
            <person name="Labarre L."/>
            <person name="Cruveiller S."/>
            <person name="Robert C."/>
            <person name="Duprat S."/>
            <person name="Wincker P."/>
            <person name="Ornston L.N."/>
            <person name="Weissenbach J."/>
            <person name="Marliere P."/>
            <person name="Cohen G.N."/>
            <person name="Medigue C."/>
        </authorList>
    </citation>
    <scope>NUCLEOTIDE SEQUENCE [LARGE SCALE GENOMIC DNA]</scope>
    <source>
        <strain evidence="4">ATCC 33305 / BD413 / ADP1</strain>
    </source>
</reference>
<dbReference type="OrthoDB" id="9812349at2"/>
<dbReference type="HOGENOM" id="CLU_093674_1_0_6"/>
<sequence length="242" mass="27264">MKGKILDYSIQTSTGIIRAENQQRYSFSGSAWKEQQAPMRGMHVDFEIDAQDQVIDIFIDASDLEPAIQPSPTAVISDTVSKETHADNLSTSSDPLSSASLSHTHSQYSSSTDDQHQNLLANESKYSMMDWVMKCLRNYINFTGRARRKEYWFFQLWYAILSFVMLVLGDAFHWGDNLFLIATLLVALPAIAVSAHRLHDINRSGWLVLLNLVTIVGVLIVTFFFMIKEGDQTTNSYGPASK</sequence>
<feature type="transmembrane region" description="Helical" evidence="2">
    <location>
        <begin position="207"/>
        <end position="227"/>
    </location>
</feature>
<dbReference type="Pfam" id="PF05656">
    <property type="entry name" value="DUF805"/>
    <property type="match status" value="1"/>
</dbReference>
<dbReference type="eggNOG" id="COG3152">
    <property type="taxonomic scope" value="Bacteria"/>
</dbReference>
<dbReference type="AlphaFoldDB" id="Q6F8R8"/>
<feature type="compositionally biased region" description="Low complexity" evidence="1">
    <location>
        <begin position="89"/>
        <end position="112"/>
    </location>
</feature>